<evidence type="ECO:0000256" key="1">
    <source>
        <dbReference type="ARBA" id="ARBA00004123"/>
    </source>
</evidence>
<evidence type="ECO:0000256" key="10">
    <source>
        <dbReference type="ARBA" id="ARBA00022776"/>
    </source>
</evidence>
<dbReference type="PANTHER" id="PTHR28222">
    <property type="entry name" value="DASH COMPLEX SUBUNIT DAD4"/>
    <property type="match status" value="1"/>
</dbReference>
<dbReference type="EMBL" id="MCGT01000010">
    <property type="protein sequence ID" value="ORX56333.1"/>
    <property type="molecule type" value="Genomic_DNA"/>
</dbReference>
<comment type="caution">
    <text evidence="17">The sequence shown here is derived from an EMBL/GenBank/DDBJ whole genome shotgun (WGS) entry which is preliminary data.</text>
</comment>
<gene>
    <name evidence="17" type="ORF">DM01DRAFT_1373181</name>
</gene>
<dbReference type="GO" id="GO:0008608">
    <property type="term" value="P:attachment of spindle microtubules to kinetochore"/>
    <property type="evidence" value="ECO:0007669"/>
    <property type="project" value="InterPro"/>
</dbReference>
<dbReference type="Pfam" id="PF08650">
    <property type="entry name" value="DASH_Dad4"/>
    <property type="match status" value="1"/>
</dbReference>
<dbReference type="GO" id="GO:0042729">
    <property type="term" value="C:DASH complex"/>
    <property type="evidence" value="ECO:0007669"/>
    <property type="project" value="InterPro"/>
</dbReference>
<evidence type="ECO:0000256" key="6">
    <source>
        <dbReference type="ARBA" id="ARBA00022454"/>
    </source>
</evidence>
<evidence type="ECO:0000256" key="9">
    <source>
        <dbReference type="ARBA" id="ARBA00022701"/>
    </source>
</evidence>
<dbReference type="GO" id="GO:0072686">
    <property type="term" value="C:mitotic spindle"/>
    <property type="evidence" value="ECO:0007669"/>
    <property type="project" value="InterPro"/>
</dbReference>
<keyword evidence="18" id="KW-1185">Reference proteome</keyword>
<dbReference type="PANTHER" id="PTHR28222:SF1">
    <property type="entry name" value="DASH COMPLEX SUBUNIT DAD4"/>
    <property type="match status" value="1"/>
</dbReference>
<keyword evidence="6" id="KW-0158">Chromosome</keyword>
<evidence type="ECO:0000256" key="4">
    <source>
        <dbReference type="ARBA" id="ARBA00009754"/>
    </source>
</evidence>
<evidence type="ECO:0000313" key="17">
    <source>
        <dbReference type="EMBL" id="ORX56333.1"/>
    </source>
</evidence>
<keyword evidence="7" id="KW-0963">Cytoplasm</keyword>
<evidence type="ECO:0000256" key="3">
    <source>
        <dbReference type="ARBA" id="ARBA00004629"/>
    </source>
</evidence>
<dbReference type="GO" id="GO:0005874">
    <property type="term" value="C:microtubule"/>
    <property type="evidence" value="ECO:0007669"/>
    <property type="project" value="UniProtKB-KW"/>
</dbReference>
<comment type="similarity">
    <text evidence="4">Belongs to the DASH complex DAD4 family.</text>
</comment>
<comment type="subcellular location">
    <subcellularLocation>
        <location evidence="3">Chromosome</location>
        <location evidence="3">Centromere</location>
        <location evidence="3">Kinetochore</location>
    </subcellularLocation>
    <subcellularLocation>
        <location evidence="2">Cytoplasm</location>
        <location evidence="2">Cytoskeleton</location>
        <location evidence="2">Spindle</location>
    </subcellularLocation>
    <subcellularLocation>
        <location evidence="1">Nucleus</location>
    </subcellularLocation>
</comment>
<keyword evidence="10" id="KW-0498">Mitosis</keyword>
<evidence type="ECO:0000256" key="2">
    <source>
        <dbReference type="ARBA" id="ARBA00004186"/>
    </source>
</evidence>
<keyword evidence="11" id="KW-0995">Kinetochore</keyword>
<organism evidence="17 18">
    <name type="scientific">Hesseltinella vesiculosa</name>
    <dbReference type="NCBI Taxonomy" id="101127"/>
    <lineage>
        <taxon>Eukaryota</taxon>
        <taxon>Fungi</taxon>
        <taxon>Fungi incertae sedis</taxon>
        <taxon>Mucoromycota</taxon>
        <taxon>Mucoromycotina</taxon>
        <taxon>Mucoromycetes</taxon>
        <taxon>Mucorales</taxon>
        <taxon>Cunninghamellaceae</taxon>
        <taxon>Hesseltinella</taxon>
    </lineage>
</organism>
<evidence type="ECO:0000256" key="15">
    <source>
        <dbReference type="ARBA" id="ARBA00023328"/>
    </source>
</evidence>
<proteinExistence type="inferred from homology"/>
<reference evidence="17 18" key="1">
    <citation type="submission" date="2016-07" db="EMBL/GenBank/DDBJ databases">
        <title>Pervasive Adenine N6-methylation of Active Genes in Fungi.</title>
        <authorList>
            <consortium name="DOE Joint Genome Institute"/>
            <person name="Mondo S.J."/>
            <person name="Dannebaum R.O."/>
            <person name="Kuo R.C."/>
            <person name="Labutti K."/>
            <person name="Haridas S."/>
            <person name="Kuo A."/>
            <person name="Salamov A."/>
            <person name="Ahrendt S.R."/>
            <person name="Lipzen A."/>
            <person name="Sullivan W."/>
            <person name="Andreopoulos W.B."/>
            <person name="Clum A."/>
            <person name="Lindquist E."/>
            <person name="Daum C."/>
            <person name="Ramamoorthy G.K."/>
            <person name="Gryganskyi A."/>
            <person name="Culley D."/>
            <person name="Magnuson J.K."/>
            <person name="James T.Y."/>
            <person name="O'Malley M.A."/>
            <person name="Stajich J.E."/>
            <person name="Spatafora J.W."/>
            <person name="Visel A."/>
            <person name="Grigoriev I.V."/>
        </authorList>
    </citation>
    <scope>NUCLEOTIDE SEQUENCE [LARGE SCALE GENOMIC DNA]</scope>
    <source>
        <strain evidence="17 18">NRRL 3301</strain>
    </source>
</reference>
<dbReference type="STRING" id="101127.A0A1X2GL03"/>
<evidence type="ECO:0000313" key="18">
    <source>
        <dbReference type="Proteomes" id="UP000242146"/>
    </source>
</evidence>
<keyword evidence="14" id="KW-0131">Cell cycle</keyword>
<sequence length="57" mass="6446">MENPYEHQQAQLLSRIVSNVEINDDNADIAKLSEMWAAYDSSVQIHLESTNSLSEPL</sequence>
<dbReference type="InterPro" id="IPR013959">
    <property type="entry name" value="DASH_Dad4"/>
</dbReference>
<evidence type="ECO:0000256" key="12">
    <source>
        <dbReference type="ARBA" id="ARBA00023212"/>
    </source>
</evidence>
<evidence type="ECO:0000256" key="13">
    <source>
        <dbReference type="ARBA" id="ARBA00023242"/>
    </source>
</evidence>
<dbReference type="OrthoDB" id="5516652at2759"/>
<evidence type="ECO:0000256" key="7">
    <source>
        <dbReference type="ARBA" id="ARBA00022490"/>
    </source>
</evidence>
<evidence type="ECO:0000256" key="14">
    <source>
        <dbReference type="ARBA" id="ARBA00023306"/>
    </source>
</evidence>
<dbReference type="Proteomes" id="UP000242146">
    <property type="component" value="Unassembled WGS sequence"/>
</dbReference>
<evidence type="ECO:0000256" key="11">
    <source>
        <dbReference type="ARBA" id="ARBA00022838"/>
    </source>
</evidence>
<dbReference type="GO" id="GO:0051301">
    <property type="term" value="P:cell division"/>
    <property type="evidence" value="ECO:0007669"/>
    <property type="project" value="UniProtKB-KW"/>
</dbReference>
<keyword evidence="12" id="KW-0206">Cytoskeleton</keyword>
<keyword evidence="9" id="KW-0493">Microtubule</keyword>
<keyword evidence="13" id="KW-0539">Nucleus</keyword>
<name>A0A1X2GL03_9FUNG</name>
<protein>
    <recommendedName>
        <fullName evidence="5">DASH complex subunit DAD4</fullName>
    </recommendedName>
    <alternativeName>
        <fullName evidence="16">Outer kinetochore protein DAD4</fullName>
    </alternativeName>
</protein>
<accession>A0A1X2GL03</accession>
<keyword evidence="15" id="KW-0137">Centromere</keyword>
<evidence type="ECO:0000256" key="8">
    <source>
        <dbReference type="ARBA" id="ARBA00022618"/>
    </source>
</evidence>
<keyword evidence="8" id="KW-0132">Cell division</keyword>
<evidence type="ECO:0000256" key="5">
    <source>
        <dbReference type="ARBA" id="ARBA00020259"/>
    </source>
</evidence>
<evidence type="ECO:0000256" key="16">
    <source>
        <dbReference type="ARBA" id="ARBA00030569"/>
    </source>
</evidence>
<dbReference type="AlphaFoldDB" id="A0A1X2GL03"/>